<keyword evidence="7 10" id="KW-1133">Transmembrane helix</keyword>
<dbReference type="GO" id="GO:0005886">
    <property type="term" value="C:plasma membrane"/>
    <property type="evidence" value="ECO:0007669"/>
    <property type="project" value="UniProtKB-SubCell"/>
</dbReference>
<feature type="transmembrane region" description="Helical" evidence="10">
    <location>
        <begin position="187"/>
        <end position="208"/>
    </location>
</feature>
<dbReference type="InterPro" id="IPR005665">
    <property type="entry name" value="SecF_bac"/>
</dbReference>
<sequence>MFVVKYKKIFYSISAVLALGSVFSILFWGLRPGIDFSGGSLLNVSFSEDRPSIEEVKQVLNNLDFKDISVRSSSEGFILRLKEISPTEKDSIVQGLSLEGKYFPIEKTFSSIGPILGKEAIQKAWISIMLVLLAIVLFVAFAFRKVSKPISSWVYGLVTILALTHDVLIPTGVFAFLGHFYGFEVDTLFVTALLVILGFSVHDTIVVFDRIRENLHKNNELREGKDFAIVVGESISQTLVRSINTSLTTLFAIFMLYILGPDSIKNFSLALLIGITAGTYSSIFVGSTLLVAFNNWKNK</sequence>
<dbReference type="SUPFAM" id="SSF82866">
    <property type="entry name" value="Multidrug efflux transporter AcrB transmembrane domain"/>
    <property type="match status" value="1"/>
</dbReference>
<dbReference type="PANTHER" id="PTHR30081">
    <property type="entry name" value="PROTEIN-EXPORT MEMBRANE PROTEIN SEC"/>
    <property type="match status" value="1"/>
</dbReference>
<dbReference type="PANTHER" id="PTHR30081:SF8">
    <property type="entry name" value="PROTEIN TRANSLOCASE SUBUNIT SECF"/>
    <property type="match status" value="1"/>
</dbReference>
<comment type="subunit">
    <text evidence="10">Forms a complex with SecD. Part of the essential Sec protein translocation apparatus which comprises SecA, SecYEG and auxiliary proteins SecDF. Other proteins may also be involved.</text>
</comment>
<feature type="transmembrane region" description="Helical" evidence="10">
    <location>
        <begin position="266"/>
        <end position="293"/>
    </location>
</feature>
<evidence type="ECO:0000256" key="10">
    <source>
        <dbReference type="HAMAP-Rule" id="MF_01464"/>
    </source>
</evidence>
<evidence type="ECO:0000256" key="9">
    <source>
        <dbReference type="ARBA" id="ARBA00023136"/>
    </source>
</evidence>
<keyword evidence="4" id="KW-0997">Cell inner membrane</keyword>
<dbReference type="InterPro" id="IPR048634">
    <property type="entry name" value="SecD_SecF_C"/>
</dbReference>
<dbReference type="Pfam" id="PF02355">
    <property type="entry name" value="SecD_SecF_C"/>
    <property type="match status" value="1"/>
</dbReference>
<evidence type="ECO:0000313" key="12">
    <source>
        <dbReference type="EMBL" id="PIR40280.1"/>
    </source>
</evidence>
<dbReference type="Gene3D" id="1.20.1640.10">
    <property type="entry name" value="Multidrug efflux transporter AcrB transmembrane domain"/>
    <property type="match status" value="1"/>
</dbReference>
<feature type="transmembrane region" description="Helical" evidence="10">
    <location>
        <begin position="243"/>
        <end position="260"/>
    </location>
</feature>
<evidence type="ECO:0000256" key="1">
    <source>
        <dbReference type="ARBA" id="ARBA00004651"/>
    </source>
</evidence>
<keyword evidence="9 10" id="KW-0472">Membrane</keyword>
<proteinExistence type="inferred from homology"/>
<reference evidence="12 13" key="1">
    <citation type="submission" date="2017-09" db="EMBL/GenBank/DDBJ databases">
        <title>Depth-based differentiation of microbial function through sediment-hosted aquifers and enrichment of novel symbionts in the deep terrestrial subsurface.</title>
        <authorList>
            <person name="Probst A.J."/>
            <person name="Ladd B."/>
            <person name="Jarett J.K."/>
            <person name="Geller-Mcgrath D.E."/>
            <person name="Sieber C.M."/>
            <person name="Emerson J.B."/>
            <person name="Anantharaman K."/>
            <person name="Thomas B.C."/>
            <person name="Malmstrom R."/>
            <person name="Stieglmeier M."/>
            <person name="Klingl A."/>
            <person name="Woyke T."/>
            <person name="Ryan C.M."/>
            <person name="Banfield J.F."/>
        </authorList>
    </citation>
    <scope>NUCLEOTIDE SEQUENCE [LARGE SCALE GENOMIC DNA]</scope>
    <source>
        <strain evidence="12">CG10_big_fil_rev_8_21_14_0_10_34_34</strain>
    </source>
</reference>
<comment type="subcellular location">
    <subcellularLocation>
        <location evidence="1 10">Cell membrane</location>
        <topology evidence="1 10">Multi-pass membrane protein</topology>
    </subcellularLocation>
</comment>
<gene>
    <name evidence="10 12" type="primary">secF</name>
    <name evidence="12" type="ORF">COV33_00610</name>
</gene>
<evidence type="ECO:0000256" key="4">
    <source>
        <dbReference type="ARBA" id="ARBA00022519"/>
    </source>
</evidence>
<dbReference type="HAMAP" id="MF_01464_B">
    <property type="entry name" value="SecF_B"/>
    <property type="match status" value="1"/>
</dbReference>
<dbReference type="EMBL" id="PCXM01000013">
    <property type="protein sequence ID" value="PIR40280.1"/>
    <property type="molecule type" value="Genomic_DNA"/>
</dbReference>
<keyword evidence="5 10" id="KW-0812">Transmembrane</keyword>
<evidence type="ECO:0000256" key="6">
    <source>
        <dbReference type="ARBA" id="ARBA00022927"/>
    </source>
</evidence>
<evidence type="ECO:0000256" key="2">
    <source>
        <dbReference type="ARBA" id="ARBA00022448"/>
    </source>
</evidence>
<evidence type="ECO:0000256" key="7">
    <source>
        <dbReference type="ARBA" id="ARBA00022989"/>
    </source>
</evidence>
<comment type="caution">
    <text evidence="12">The sequence shown here is derived from an EMBL/GenBank/DDBJ whole genome shotgun (WGS) entry which is preliminary data.</text>
</comment>
<dbReference type="GO" id="GO:0015450">
    <property type="term" value="F:protein-transporting ATPase activity"/>
    <property type="evidence" value="ECO:0007669"/>
    <property type="project" value="InterPro"/>
</dbReference>
<feature type="transmembrane region" description="Helical" evidence="10">
    <location>
        <begin position="155"/>
        <end position="181"/>
    </location>
</feature>
<comment type="function">
    <text evidence="10">Part of the Sec protein translocase complex. Interacts with the SecYEG preprotein conducting channel. SecDF uses the proton motive force (PMF) to complete protein translocation after the ATP-dependent function of SecA.</text>
</comment>
<dbReference type="Proteomes" id="UP000230828">
    <property type="component" value="Unassembled WGS sequence"/>
</dbReference>
<dbReference type="PROSITE" id="PS50156">
    <property type="entry name" value="SSD"/>
    <property type="match status" value="1"/>
</dbReference>
<keyword evidence="2 10" id="KW-0813">Transport</keyword>
<evidence type="ECO:0000256" key="8">
    <source>
        <dbReference type="ARBA" id="ARBA00023010"/>
    </source>
</evidence>
<protein>
    <recommendedName>
        <fullName evidence="10">Protein-export membrane protein SecF</fullName>
    </recommendedName>
</protein>
<dbReference type="NCBIfam" id="TIGR00966">
    <property type="entry name" value="transloc_SecF"/>
    <property type="match status" value="1"/>
</dbReference>
<keyword evidence="6 10" id="KW-0653">Protein transport</keyword>
<dbReference type="AlphaFoldDB" id="A0A2H0R1B8"/>
<accession>A0A2H0R1B8</accession>
<dbReference type="GO" id="GO:0006605">
    <property type="term" value="P:protein targeting"/>
    <property type="evidence" value="ECO:0007669"/>
    <property type="project" value="UniProtKB-UniRule"/>
</dbReference>
<dbReference type="Pfam" id="PF07549">
    <property type="entry name" value="Sec_GG"/>
    <property type="match status" value="1"/>
</dbReference>
<feature type="transmembrane region" description="Helical" evidence="10">
    <location>
        <begin position="124"/>
        <end position="143"/>
    </location>
</feature>
<dbReference type="GO" id="GO:0043952">
    <property type="term" value="P:protein transport by the Sec complex"/>
    <property type="evidence" value="ECO:0007669"/>
    <property type="project" value="UniProtKB-UniRule"/>
</dbReference>
<name>A0A2H0R1B8_9BACT</name>
<feature type="transmembrane region" description="Helical" evidence="10">
    <location>
        <begin position="9"/>
        <end position="30"/>
    </location>
</feature>
<evidence type="ECO:0000259" key="11">
    <source>
        <dbReference type="PROSITE" id="PS50156"/>
    </source>
</evidence>
<dbReference type="InterPro" id="IPR022645">
    <property type="entry name" value="SecD/SecF_bac"/>
</dbReference>
<dbReference type="PRINTS" id="PR01755">
    <property type="entry name" value="SECFTRNLCASE"/>
</dbReference>
<dbReference type="GO" id="GO:0065002">
    <property type="term" value="P:intracellular protein transmembrane transport"/>
    <property type="evidence" value="ECO:0007669"/>
    <property type="project" value="UniProtKB-UniRule"/>
</dbReference>
<evidence type="ECO:0000256" key="3">
    <source>
        <dbReference type="ARBA" id="ARBA00022475"/>
    </source>
</evidence>
<dbReference type="InterPro" id="IPR022813">
    <property type="entry name" value="SecD/SecF_arch_bac"/>
</dbReference>
<feature type="domain" description="SSD" evidence="11">
    <location>
        <begin position="124"/>
        <end position="292"/>
    </location>
</feature>
<evidence type="ECO:0000313" key="13">
    <source>
        <dbReference type="Proteomes" id="UP000230828"/>
    </source>
</evidence>
<comment type="similarity">
    <text evidence="10">Belongs to the SecD/SecF family. SecF subfamily.</text>
</comment>
<keyword evidence="8 10" id="KW-0811">Translocation</keyword>
<keyword evidence="3 10" id="KW-1003">Cell membrane</keyword>
<dbReference type="InterPro" id="IPR022646">
    <property type="entry name" value="SecD/SecF_CS"/>
</dbReference>
<organism evidence="12 13">
    <name type="scientific">Candidatus Zambryskibacteria bacterium CG10_big_fil_rev_8_21_14_0_10_34_34</name>
    <dbReference type="NCBI Taxonomy" id="1975114"/>
    <lineage>
        <taxon>Bacteria</taxon>
        <taxon>Candidatus Zambryskiibacteriota</taxon>
    </lineage>
</organism>
<evidence type="ECO:0000256" key="5">
    <source>
        <dbReference type="ARBA" id="ARBA00022692"/>
    </source>
</evidence>
<dbReference type="InterPro" id="IPR000731">
    <property type="entry name" value="SSD"/>
</dbReference>